<dbReference type="EMBL" id="BDGU01000173">
    <property type="protein sequence ID" value="GAW04031.1"/>
    <property type="molecule type" value="Genomic_DNA"/>
</dbReference>
<reference evidence="1 2" key="1">
    <citation type="submission" date="2016-08" db="EMBL/GenBank/DDBJ databases">
        <authorList>
            <consortium name="Lentinula edodes genome sequencing consortium"/>
            <person name="Sakamoto Y."/>
            <person name="Nakade K."/>
            <person name="Sato S."/>
            <person name="Yoshida Y."/>
            <person name="Miyazaki K."/>
            <person name="Natsume S."/>
            <person name="Konno N."/>
        </authorList>
    </citation>
    <scope>NUCLEOTIDE SEQUENCE [LARGE SCALE GENOMIC DNA]</scope>
    <source>
        <strain evidence="1 2">NBRC 111202</strain>
    </source>
</reference>
<accession>A0A1Q3EA45</accession>
<evidence type="ECO:0000313" key="1">
    <source>
        <dbReference type="EMBL" id="GAW04031.1"/>
    </source>
</evidence>
<sequence length="156" mass="17612">MKVMDLHIDVKDGERLSLPFLTLIVSLDPGWILNSSKLTNSRKGYGFVKREKLEGIMNVFHSGAYLRHVTCLLMSNEFLGLQTGLTELRKTSTLLLGLSISTVWEWNYMRNLLAETIGVSKPRMAFSFLLADCLVQGYVYPRIRGCFGPILNLPTV</sequence>
<reference evidence="1 2" key="2">
    <citation type="submission" date="2017-02" db="EMBL/GenBank/DDBJ databases">
        <title>A genome survey and senescence transcriptome analysis in Lentinula edodes.</title>
        <authorList>
            <person name="Sakamoto Y."/>
            <person name="Nakade K."/>
            <person name="Sato S."/>
            <person name="Yoshida Y."/>
            <person name="Miyazaki K."/>
            <person name="Natsume S."/>
            <person name="Konno N."/>
        </authorList>
    </citation>
    <scope>NUCLEOTIDE SEQUENCE [LARGE SCALE GENOMIC DNA]</scope>
    <source>
        <strain evidence="1 2">NBRC 111202</strain>
    </source>
</reference>
<proteinExistence type="predicted"/>
<keyword evidence="2" id="KW-1185">Reference proteome</keyword>
<protein>
    <submittedName>
        <fullName evidence="1">Uncharacterized protein</fullName>
    </submittedName>
</protein>
<name>A0A1Q3EA45_LENED</name>
<organism evidence="1 2">
    <name type="scientific">Lentinula edodes</name>
    <name type="common">Shiitake mushroom</name>
    <name type="synonym">Lentinus edodes</name>
    <dbReference type="NCBI Taxonomy" id="5353"/>
    <lineage>
        <taxon>Eukaryota</taxon>
        <taxon>Fungi</taxon>
        <taxon>Dikarya</taxon>
        <taxon>Basidiomycota</taxon>
        <taxon>Agaricomycotina</taxon>
        <taxon>Agaricomycetes</taxon>
        <taxon>Agaricomycetidae</taxon>
        <taxon>Agaricales</taxon>
        <taxon>Marasmiineae</taxon>
        <taxon>Omphalotaceae</taxon>
        <taxon>Lentinula</taxon>
    </lineage>
</organism>
<dbReference type="AlphaFoldDB" id="A0A1Q3EA45"/>
<gene>
    <name evidence="1" type="ORF">LENED_005793</name>
</gene>
<dbReference type="Proteomes" id="UP000188533">
    <property type="component" value="Unassembled WGS sequence"/>
</dbReference>
<comment type="caution">
    <text evidence="1">The sequence shown here is derived from an EMBL/GenBank/DDBJ whole genome shotgun (WGS) entry which is preliminary data.</text>
</comment>
<evidence type="ECO:0000313" key="2">
    <source>
        <dbReference type="Proteomes" id="UP000188533"/>
    </source>
</evidence>